<sequence>MSLTKKRWNNKKCTESRTCDINDKFKDKHCVNTLEQEICESRIELDKWLREIYGDSYGNFHGENDIGYDHWDRIEKLLKKVFESENHHALADSCLDDILFLISRSDEGGRIIAWLHPNVKPLSHIADLTIENFIVLCKHAIKSGEDFCDYQLAYCFHKFDSLSKDLEELLIGLFKKDAVYTKRLALESLAKHRVPNLENYITELWATNDEWAGLNCLDALKVSGCNDELFNKYREKLLKSNDEHIRTNAESI</sequence>
<evidence type="ECO:0000313" key="2">
    <source>
        <dbReference type="Proteomes" id="UP000318704"/>
    </source>
</evidence>
<dbReference type="EMBL" id="CP037920">
    <property type="protein sequence ID" value="QDT94828.1"/>
    <property type="molecule type" value="Genomic_DNA"/>
</dbReference>
<reference evidence="1 2" key="1">
    <citation type="submission" date="2019-03" db="EMBL/GenBank/DDBJ databases">
        <title>Deep-cultivation of Planctomycetes and their phenomic and genomic characterization uncovers novel biology.</title>
        <authorList>
            <person name="Wiegand S."/>
            <person name="Jogler M."/>
            <person name="Boedeker C."/>
            <person name="Pinto D."/>
            <person name="Vollmers J."/>
            <person name="Rivas-Marin E."/>
            <person name="Kohn T."/>
            <person name="Peeters S.H."/>
            <person name="Heuer A."/>
            <person name="Rast P."/>
            <person name="Oberbeckmann S."/>
            <person name="Bunk B."/>
            <person name="Jeske O."/>
            <person name="Meyerdierks A."/>
            <person name="Storesund J.E."/>
            <person name="Kallscheuer N."/>
            <person name="Luecker S."/>
            <person name="Lage O.M."/>
            <person name="Pohl T."/>
            <person name="Merkel B.J."/>
            <person name="Hornburger P."/>
            <person name="Mueller R.-W."/>
            <person name="Bruemmer F."/>
            <person name="Labrenz M."/>
            <person name="Spormann A.M."/>
            <person name="Op den Camp H."/>
            <person name="Overmann J."/>
            <person name="Amann R."/>
            <person name="Jetten M.S.M."/>
            <person name="Mascher T."/>
            <person name="Medema M.H."/>
            <person name="Devos D.P."/>
            <person name="Kaster A.-K."/>
            <person name="Ovreas L."/>
            <person name="Rohde M."/>
            <person name="Galperin M.Y."/>
            <person name="Jogler C."/>
        </authorList>
    </citation>
    <scope>NUCLEOTIDE SEQUENCE [LARGE SCALE GENOMIC DNA]</scope>
    <source>
        <strain evidence="1 2">V144</strain>
    </source>
</reference>
<organism evidence="1 2">
    <name type="scientific">Gimesia aquarii</name>
    <dbReference type="NCBI Taxonomy" id="2527964"/>
    <lineage>
        <taxon>Bacteria</taxon>
        <taxon>Pseudomonadati</taxon>
        <taxon>Planctomycetota</taxon>
        <taxon>Planctomycetia</taxon>
        <taxon>Planctomycetales</taxon>
        <taxon>Planctomycetaceae</taxon>
        <taxon>Gimesia</taxon>
    </lineage>
</organism>
<protein>
    <recommendedName>
        <fullName evidence="3">HEAT repeat protein</fullName>
    </recommendedName>
</protein>
<accession>A0A517VP82</accession>
<dbReference type="KEGG" id="gaw:V144x_02600"/>
<dbReference type="AlphaFoldDB" id="A0A517VP82"/>
<evidence type="ECO:0000313" key="1">
    <source>
        <dbReference type="EMBL" id="QDT94828.1"/>
    </source>
</evidence>
<dbReference type="Proteomes" id="UP000318704">
    <property type="component" value="Chromosome"/>
</dbReference>
<name>A0A517VP82_9PLAN</name>
<evidence type="ECO:0008006" key="3">
    <source>
        <dbReference type="Google" id="ProtNLM"/>
    </source>
</evidence>
<gene>
    <name evidence="1" type="ORF">V144x_02600</name>
</gene>
<proteinExistence type="predicted"/>